<evidence type="ECO:0000313" key="1">
    <source>
        <dbReference type="EMBL" id="KAH7863471.1"/>
    </source>
</evidence>
<gene>
    <name evidence="1" type="ORF">Vadar_017926</name>
</gene>
<keyword evidence="2" id="KW-1185">Reference proteome</keyword>
<comment type="caution">
    <text evidence="1">The sequence shown here is derived from an EMBL/GenBank/DDBJ whole genome shotgun (WGS) entry which is preliminary data.</text>
</comment>
<evidence type="ECO:0000313" key="2">
    <source>
        <dbReference type="Proteomes" id="UP000828048"/>
    </source>
</evidence>
<name>A0ACB7ZCJ2_9ERIC</name>
<dbReference type="Proteomes" id="UP000828048">
    <property type="component" value="Chromosome 12"/>
</dbReference>
<proteinExistence type="predicted"/>
<accession>A0ACB7ZCJ2</accession>
<protein>
    <submittedName>
        <fullName evidence="1">Uncharacterized protein</fullName>
    </submittedName>
</protein>
<organism evidence="1 2">
    <name type="scientific">Vaccinium darrowii</name>
    <dbReference type="NCBI Taxonomy" id="229202"/>
    <lineage>
        <taxon>Eukaryota</taxon>
        <taxon>Viridiplantae</taxon>
        <taxon>Streptophyta</taxon>
        <taxon>Embryophyta</taxon>
        <taxon>Tracheophyta</taxon>
        <taxon>Spermatophyta</taxon>
        <taxon>Magnoliopsida</taxon>
        <taxon>eudicotyledons</taxon>
        <taxon>Gunneridae</taxon>
        <taxon>Pentapetalae</taxon>
        <taxon>asterids</taxon>
        <taxon>Ericales</taxon>
        <taxon>Ericaceae</taxon>
        <taxon>Vaccinioideae</taxon>
        <taxon>Vaccinieae</taxon>
        <taxon>Vaccinium</taxon>
    </lineage>
</organism>
<dbReference type="EMBL" id="CM037162">
    <property type="protein sequence ID" value="KAH7863471.1"/>
    <property type="molecule type" value="Genomic_DNA"/>
</dbReference>
<reference evidence="1 2" key="1">
    <citation type="journal article" date="2021" name="Hortic Res">
        <title>High-quality reference genome and annotation aids understanding of berry development for evergreen blueberry (Vaccinium darrowii).</title>
        <authorList>
            <person name="Yu J."/>
            <person name="Hulse-Kemp A.M."/>
            <person name="Babiker E."/>
            <person name="Staton M."/>
        </authorList>
    </citation>
    <scope>NUCLEOTIDE SEQUENCE [LARGE SCALE GENOMIC DNA]</scope>
    <source>
        <strain evidence="2">cv. NJ 8807/NJ 8810</strain>
        <tissue evidence="1">Young leaf</tissue>
    </source>
</reference>
<sequence>MEDMASLWSYQEDMDELKQKLLYTTLELESARVQADEEMKKNEEFMKQLLQLLKLACQERDEARDQVQKLLAKLTPSTPPPEFLTPPPQFQHTKANSSITESNSLSDTYGSSPVDSLFDPVSSPELLSNIPNKPFISDMPNFDHGCLVVDNFVKGKVLPEKGKLLQAVLGAGPLLQTLLVAGPLPRWRNPPPFQAFHIPPVSMNGCGSELVVHQKPVGNLHFGSKPVNSPPLGEISSQMLTTASMLNFASGGYVPPGKRQRFQ</sequence>